<dbReference type="OrthoDB" id="9778567at2"/>
<dbReference type="Proteomes" id="UP000199026">
    <property type="component" value="Unassembled WGS sequence"/>
</dbReference>
<dbReference type="PANTHER" id="PTHR34698:SF2">
    <property type="entry name" value="5-OXOPROLINASE SUBUNIT B"/>
    <property type="match status" value="1"/>
</dbReference>
<dbReference type="AlphaFoldDB" id="A0A1H3NFI6"/>
<proteinExistence type="predicted"/>
<sequence>MEAQFSAIADHALLVTFAQELSDAAHAHVIALDMALGTNVPVGVIETVPALVNLLVSFDPMATDHLTVQKHVGACLEELKLQEIAGGRRCVQVCYEPPFAPDLDAVASATGLSREAVINAHLEGDYRALMYGFAPGYAYLAGVPNQIQVPRKTTPVRDVPAGSVIIAGPQCLVTTLTMPTGWSNIGRSPTPIFTGDPEHPFLFDVGDNVTFERIDCATYQRLSQGGNNV</sequence>
<keyword evidence="1" id="KW-0547">Nucleotide-binding</keyword>
<dbReference type="SMART" id="SM00796">
    <property type="entry name" value="AHS1"/>
    <property type="match status" value="1"/>
</dbReference>
<feature type="domain" description="Carboxyltransferase" evidence="4">
    <location>
        <begin position="3"/>
        <end position="203"/>
    </location>
</feature>
<dbReference type="Gene3D" id="2.40.100.10">
    <property type="entry name" value="Cyclophilin-like"/>
    <property type="match status" value="1"/>
</dbReference>
<evidence type="ECO:0000313" key="5">
    <source>
        <dbReference type="EMBL" id="SDY87682.1"/>
    </source>
</evidence>
<reference evidence="5 6" key="1">
    <citation type="submission" date="2016-10" db="EMBL/GenBank/DDBJ databases">
        <authorList>
            <person name="de Groot N.N."/>
        </authorList>
    </citation>
    <scope>NUCLEOTIDE SEQUENCE [LARGE SCALE GENOMIC DNA]</scope>
    <source>
        <strain evidence="5 6">DSM 24677</strain>
    </source>
</reference>
<dbReference type="InterPro" id="IPR003833">
    <property type="entry name" value="CT_C_D"/>
</dbReference>
<evidence type="ECO:0000313" key="6">
    <source>
        <dbReference type="Proteomes" id="UP000199026"/>
    </source>
</evidence>
<dbReference type="RefSeq" id="WP_089894494.1">
    <property type="nucleotide sequence ID" value="NZ_CANMFH010000002.1"/>
</dbReference>
<dbReference type="Gene3D" id="3.30.1360.40">
    <property type="match status" value="1"/>
</dbReference>
<dbReference type="Pfam" id="PF02682">
    <property type="entry name" value="CT_C_D"/>
    <property type="match status" value="1"/>
</dbReference>
<dbReference type="GO" id="GO:0016787">
    <property type="term" value="F:hydrolase activity"/>
    <property type="evidence" value="ECO:0007669"/>
    <property type="project" value="UniProtKB-KW"/>
</dbReference>
<dbReference type="SUPFAM" id="SSF160467">
    <property type="entry name" value="PH0987 N-terminal domain-like"/>
    <property type="match status" value="1"/>
</dbReference>
<evidence type="ECO:0000256" key="2">
    <source>
        <dbReference type="ARBA" id="ARBA00022801"/>
    </source>
</evidence>
<accession>A0A1H3NFI6</accession>
<dbReference type="SUPFAM" id="SSF50891">
    <property type="entry name" value="Cyclophilin-like"/>
    <property type="match status" value="1"/>
</dbReference>
<dbReference type="GeneID" id="78125915"/>
<organism evidence="5 6">
    <name type="scientific">Lentibacter algarum</name>
    <dbReference type="NCBI Taxonomy" id="576131"/>
    <lineage>
        <taxon>Bacteria</taxon>
        <taxon>Pseudomonadati</taxon>
        <taxon>Pseudomonadota</taxon>
        <taxon>Alphaproteobacteria</taxon>
        <taxon>Rhodobacterales</taxon>
        <taxon>Roseobacteraceae</taxon>
        <taxon>Lentibacter</taxon>
    </lineage>
</organism>
<dbReference type="EMBL" id="FNPR01000008">
    <property type="protein sequence ID" value="SDY87682.1"/>
    <property type="molecule type" value="Genomic_DNA"/>
</dbReference>
<dbReference type="InterPro" id="IPR010016">
    <property type="entry name" value="PxpB"/>
</dbReference>
<protein>
    <submittedName>
        <fullName evidence="5">Inhibitor of KinA</fullName>
    </submittedName>
</protein>
<dbReference type="InterPro" id="IPR029000">
    <property type="entry name" value="Cyclophilin-like_dom_sf"/>
</dbReference>
<evidence type="ECO:0000256" key="1">
    <source>
        <dbReference type="ARBA" id="ARBA00022741"/>
    </source>
</evidence>
<dbReference type="GO" id="GO:0005524">
    <property type="term" value="F:ATP binding"/>
    <property type="evidence" value="ECO:0007669"/>
    <property type="project" value="UniProtKB-KW"/>
</dbReference>
<keyword evidence="6" id="KW-1185">Reference proteome</keyword>
<evidence type="ECO:0000259" key="4">
    <source>
        <dbReference type="SMART" id="SM00796"/>
    </source>
</evidence>
<gene>
    <name evidence="5" type="ORF">SAMN05444486_10821</name>
</gene>
<keyword evidence="2" id="KW-0378">Hydrolase</keyword>
<evidence type="ECO:0000256" key="3">
    <source>
        <dbReference type="ARBA" id="ARBA00022840"/>
    </source>
</evidence>
<keyword evidence="3" id="KW-0067">ATP-binding</keyword>
<dbReference type="PANTHER" id="PTHR34698">
    <property type="entry name" value="5-OXOPROLINASE SUBUNIT B"/>
    <property type="match status" value="1"/>
</dbReference>
<name>A0A1H3NFI6_9RHOB</name>
<dbReference type="STRING" id="576131.SAMN05444486_10821"/>